<gene>
    <name evidence="2" type="ORF">SAMN05421789_1253</name>
</gene>
<dbReference type="Proteomes" id="UP000185839">
    <property type="component" value="Unassembled WGS sequence"/>
</dbReference>
<protein>
    <submittedName>
        <fullName evidence="2">Putative MetA-pathway of phenol degradation</fullName>
    </submittedName>
</protein>
<accession>A0A1N7P203</accession>
<dbReference type="RefSeq" id="WP_076388676.1">
    <property type="nucleotide sequence ID" value="NZ_FTOI01000025.1"/>
</dbReference>
<reference evidence="3" key="1">
    <citation type="submission" date="2017-01" db="EMBL/GenBank/DDBJ databases">
        <authorList>
            <person name="Varghese N."/>
            <person name="Submissions S."/>
        </authorList>
    </citation>
    <scope>NUCLEOTIDE SEQUENCE [LARGE SCALE GENOMIC DNA]</scope>
    <source>
        <strain evidence="3">DSM 23145</strain>
    </source>
</reference>
<keyword evidence="1" id="KW-0472">Membrane</keyword>
<evidence type="ECO:0000313" key="2">
    <source>
        <dbReference type="EMBL" id="SIT04584.1"/>
    </source>
</evidence>
<dbReference type="EMBL" id="FTOI01000025">
    <property type="protein sequence ID" value="SIT04584.1"/>
    <property type="molecule type" value="Genomic_DNA"/>
</dbReference>
<dbReference type="AlphaFoldDB" id="A0A1N7P203"/>
<dbReference type="OrthoDB" id="1014491at2"/>
<feature type="transmembrane region" description="Helical" evidence="1">
    <location>
        <begin position="66"/>
        <end position="82"/>
    </location>
</feature>
<evidence type="ECO:0000256" key="1">
    <source>
        <dbReference type="SAM" id="Phobius"/>
    </source>
</evidence>
<keyword evidence="1" id="KW-1133">Transmembrane helix</keyword>
<keyword evidence="3" id="KW-1185">Reference proteome</keyword>
<sequence>MTTKKKARTANSTYKKLAVQWLKEVLCFVSSSVVADSFRLRNRQLLVAAKRYLQTKQSIVNRIKKIIFILPLLFGVSINSIAQEITISTDRPDQSDGVSTVPIGKFQIEEGVTLAKNTAINNLMMRYGITHSTEIRLLLDAGEEFKNYGLQPITLSLKQRIIEQHKFIPAISFVGYLSYGRIATKDFQNNDWPFQVKFAFENEITDRISLGYNIGTSNKFKNLDLSAGLGYAITDEIASFIEYFSTISEIADEHNVDLGVMYLITPLFQIDLACGHSLFAKDDRFFITLGASYLFN</sequence>
<organism evidence="2 3">
    <name type="scientific">Kaistella chaponensis</name>
    <dbReference type="NCBI Taxonomy" id="713588"/>
    <lineage>
        <taxon>Bacteria</taxon>
        <taxon>Pseudomonadati</taxon>
        <taxon>Bacteroidota</taxon>
        <taxon>Flavobacteriia</taxon>
        <taxon>Flavobacteriales</taxon>
        <taxon>Weeksellaceae</taxon>
        <taxon>Chryseobacterium group</taxon>
        <taxon>Kaistella</taxon>
    </lineage>
</organism>
<name>A0A1N7P203_9FLAO</name>
<dbReference type="Pfam" id="PF13557">
    <property type="entry name" value="Phenol_MetA_deg"/>
    <property type="match status" value="1"/>
</dbReference>
<keyword evidence="1" id="KW-0812">Transmembrane</keyword>
<proteinExistence type="predicted"/>
<dbReference type="STRING" id="713588.SAMN05421789_1253"/>
<dbReference type="InterPro" id="IPR025737">
    <property type="entry name" value="FApF"/>
</dbReference>
<evidence type="ECO:0000313" key="3">
    <source>
        <dbReference type="Proteomes" id="UP000185839"/>
    </source>
</evidence>